<evidence type="ECO:0000256" key="1">
    <source>
        <dbReference type="SAM" id="Coils"/>
    </source>
</evidence>
<dbReference type="EMBL" id="CYKH01000079">
    <property type="protein sequence ID" value="CUE69773.1"/>
    <property type="molecule type" value="Genomic_DNA"/>
</dbReference>
<feature type="coiled-coil region" evidence="1">
    <location>
        <begin position="38"/>
        <end position="72"/>
    </location>
</feature>
<dbReference type="AlphaFoldDB" id="A0A0S4IL09"/>
<protein>
    <submittedName>
        <fullName evidence="2">Uncharacterized protein</fullName>
    </submittedName>
</protein>
<name>A0A0S4IL09_BODSA</name>
<proteinExistence type="predicted"/>
<evidence type="ECO:0000313" key="3">
    <source>
        <dbReference type="Proteomes" id="UP000051952"/>
    </source>
</evidence>
<organism evidence="2 3">
    <name type="scientific">Bodo saltans</name>
    <name type="common">Flagellated protozoan</name>
    <dbReference type="NCBI Taxonomy" id="75058"/>
    <lineage>
        <taxon>Eukaryota</taxon>
        <taxon>Discoba</taxon>
        <taxon>Euglenozoa</taxon>
        <taxon>Kinetoplastea</taxon>
        <taxon>Metakinetoplastina</taxon>
        <taxon>Eubodonida</taxon>
        <taxon>Bodonidae</taxon>
        <taxon>Bodo</taxon>
    </lineage>
</organism>
<keyword evidence="1" id="KW-0175">Coiled coil</keyword>
<accession>A0A0S4IL09</accession>
<gene>
    <name evidence="2" type="ORF">BSAL_52155</name>
</gene>
<dbReference type="VEuPathDB" id="TriTrypDB:BSAL_52155"/>
<keyword evidence="3" id="KW-1185">Reference proteome</keyword>
<reference evidence="3" key="1">
    <citation type="submission" date="2015-09" db="EMBL/GenBank/DDBJ databases">
        <authorList>
            <consortium name="Pathogen Informatics"/>
        </authorList>
    </citation>
    <scope>NUCLEOTIDE SEQUENCE [LARGE SCALE GENOMIC DNA]</scope>
    <source>
        <strain evidence="3">Lake Konstanz</strain>
    </source>
</reference>
<dbReference type="Proteomes" id="UP000051952">
    <property type="component" value="Unassembled WGS sequence"/>
</dbReference>
<evidence type="ECO:0000313" key="2">
    <source>
        <dbReference type="EMBL" id="CUE69773.1"/>
    </source>
</evidence>
<sequence length="315" mass="35383">MERERAEGLKMLVDRETILASEQASLLRKWTENWTQEHTAHNSRVSELRVQARQLEEELENCRKTRQEVGLNVVTASTQEIGTVFKKTVDSLRSMAHVSTKKSDVPVLSSDLVDDLIARCLQLVNLSQVSLDGLSATGTFDEIATALCVICGVRETPYVTTMESFLSVNQPALMKHAALVCWTFAGHEAEFGDSIIMRSLGKRALDARTWIHVPNDDFYFSALSGLCQRSRPALDGIEEHIAYGWSCDAPSTFLEPNPSPAESTAGHRTLLRANITAHFIKKEPLMLDRIPLLLKSYAFRELELWELLQSRRAKV</sequence>